<dbReference type="EMBL" id="JBHSFE010000024">
    <property type="protein sequence ID" value="MFC4611497.1"/>
    <property type="molecule type" value="Genomic_DNA"/>
</dbReference>
<accession>A0ABV9GEN1</accession>
<organism evidence="1 2">
    <name type="scientific">Streptomyces maoxianensis</name>
    <dbReference type="NCBI Taxonomy" id="1459942"/>
    <lineage>
        <taxon>Bacteria</taxon>
        <taxon>Bacillati</taxon>
        <taxon>Actinomycetota</taxon>
        <taxon>Actinomycetes</taxon>
        <taxon>Kitasatosporales</taxon>
        <taxon>Streptomycetaceae</taxon>
        <taxon>Streptomyces</taxon>
    </lineage>
</organism>
<keyword evidence="2" id="KW-1185">Reference proteome</keyword>
<reference evidence="2" key="1">
    <citation type="journal article" date="2019" name="Int. J. Syst. Evol. Microbiol.">
        <title>The Global Catalogue of Microorganisms (GCM) 10K type strain sequencing project: providing services to taxonomists for standard genome sequencing and annotation.</title>
        <authorList>
            <consortium name="The Broad Institute Genomics Platform"/>
            <consortium name="The Broad Institute Genome Sequencing Center for Infectious Disease"/>
            <person name="Wu L."/>
            <person name="Ma J."/>
        </authorList>
    </citation>
    <scope>NUCLEOTIDE SEQUENCE [LARGE SCALE GENOMIC DNA]</scope>
    <source>
        <strain evidence="2">CGMCC 4.7139</strain>
    </source>
</reference>
<gene>
    <name evidence="1" type="ORF">ACFO9E_27450</name>
</gene>
<evidence type="ECO:0000313" key="2">
    <source>
        <dbReference type="Proteomes" id="UP001595993"/>
    </source>
</evidence>
<evidence type="ECO:0000313" key="1">
    <source>
        <dbReference type="EMBL" id="MFC4611497.1"/>
    </source>
</evidence>
<name>A0ABV9GEN1_9ACTN</name>
<proteinExistence type="predicted"/>
<comment type="caution">
    <text evidence="1">The sequence shown here is derived from an EMBL/GenBank/DDBJ whole genome shotgun (WGS) entry which is preliminary data.</text>
</comment>
<protein>
    <submittedName>
        <fullName evidence="1">Uncharacterized protein</fullName>
    </submittedName>
</protein>
<dbReference type="RefSeq" id="WP_381200691.1">
    <property type="nucleotide sequence ID" value="NZ_JBHSFE010000024.1"/>
</dbReference>
<sequence length="64" mass="6926">MDFDPEEVVTIELDSEGWSAPYARDVTRRQLGELLLQLDDMAAATAAAQEEQRGSTRAPTSGTG</sequence>
<dbReference type="Proteomes" id="UP001595993">
    <property type="component" value="Unassembled WGS sequence"/>
</dbReference>